<organism evidence="2 3">
    <name type="scientific">Pantoea phage vB_PagM_PSKM</name>
    <dbReference type="NCBI Taxonomy" id="2588094"/>
    <lineage>
        <taxon>Viruses</taxon>
        <taxon>Duplodnaviria</taxon>
        <taxon>Heunggongvirae</taxon>
        <taxon>Uroviricota</taxon>
        <taxon>Caudoviricetes</taxon>
        <taxon>Dibbivirus</taxon>
        <taxon>Dibbivirus PSKM</taxon>
    </lineage>
</organism>
<feature type="region of interest" description="Disordered" evidence="1">
    <location>
        <begin position="13"/>
        <end position="40"/>
    </location>
</feature>
<protein>
    <submittedName>
        <fullName evidence="2">Uncharacterized protein</fullName>
    </submittedName>
</protein>
<keyword evidence="3" id="KW-1185">Reference proteome</keyword>
<accession>A0A513ZYP8</accession>
<evidence type="ECO:0000256" key="1">
    <source>
        <dbReference type="SAM" id="MobiDB-lite"/>
    </source>
</evidence>
<evidence type="ECO:0000313" key="3">
    <source>
        <dbReference type="Proteomes" id="UP000318728"/>
    </source>
</evidence>
<reference evidence="2 3" key="1">
    <citation type="submission" date="2019-04" db="EMBL/GenBank/DDBJ databases">
        <title>Complete genome sequence of Pantoea sp. infecting bacteriophage vB_PagM_PSKM.</title>
        <authorList>
            <person name="Truncaite L."/>
            <person name="Simoliuniene M."/>
            <person name="Zajanckauskaite A."/>
            <person name="Meskys R."/>
            <person name="Simoliunas E."/>
        </authorList>
    </citation>
    <scope>NUCLEOTIDE SEQUENCE [LARGE SCALE GENOMIC DNA]</scope>
    <source>
        <strain evidence="2">PSKM</strain>
    </source>
</reference>
<gene>
    <name evidence="2" type="ORF">PSKM_gp57</name>
</gene>
<dbReference type="EMBL" id="MK798144">
    <property type="protein sequence ID" value="QDH45814.1"/>
    <property type="molecule type" value="Genomic_DNA"/>
</dbReference>
<proteinExistence type="predicted"/>
<evidence type="ECO:0000313" key="2">
    <source>
        <dbReference type="EMBL" id="QDH45814.1"/>
    </source>
</evidence>
<name>A0A513ZYP8_9CAUD</name>
<dbReference type="Proteomes" id="UP000318728">
    <property type="component" value="Segment"/>
</dbReference>
<sequence length="135" mass="15090">MADLHDPRIAITGTIQTEGVTMDGHTHESSPNLSGSDAQLRRPVAPDMAYTEKQLINLIGMMKDAMIGNHNELPAIAKSSQYFYPEFAKALEAFSKEASLQIEDSLRDAERLDLIERLYRAEQMKTAALAEYSKF</sequence>